<name>A0AAJ4X9Y2_9SPHI</name>
<dbReference type="EMBL" id="LT906468">
    <property type="protein sequence ID" value="SNV46229.1"/>
    <property type="molecule type" value="Genomic_DNA"/>
</dbReference>
<protein>
    <submittedName>
        <fullName evidence="1">Uncharacterized protein</fullName>
    </submittedName>
</protein>
<evidence type="ECO:0000313" key="1">
    <source>
        <dbReference type="EMBL" id="SNV46229.1"/>
    </source>
</evidence>
<accession>A0AAJ4X9Y2</accession>
<dbReference type="Proteomes" id="UP000215355">
    <property type="component" value="Chromosome 1"/>
</dbReference>
<dbReference type="KEGG" id="smiz:4412673_01201"/>
<organism evidence="1 2">
    <name type="scientific">Sphingobacterium mizutaii</name>
    <dbReference type="NCBI Taxonomy" id="1010"/>
    <lineage>
        <taxon>Bacteria</taxon>
        <taxon>Pseudomonadati</taxon>
        <taxon>Bacteroidota</taxon>
        <taxon>Sphingobacteriia</taxon>
        <taxon>Sphingobacteriales</taxon>
        <taxon>Sphingobacteriaceae</taxon>
        <taxon>Sphingobacterium</taxon>
    </lineage>
</organism>
<dbReference type="RefSeq" id="WP_093094969.1">
    <property type="nucleotide sequence ID" value="NZ_DAMDLF010000008.1"/>
</dbReference>
<gene>
    <name evidence="1" type="ORF">SAMEA4412673_01201</name>
</gene>
<proteinExistence type="predicted"/>
<dbReference type="InterPro" id="IPR011322">
    <property type="entry name" value="N-reg_PII-like_a/b"/>
</dbReference>
<dbReference type="AlphaFoldDB" id="A0AAJ4X9Y2"/>
<sequence length="101" mass="11494">MKLLIITAANSYQYSVKNLLAENNVITYSYSAVTGYRDSTKDAVKDNWFASEMNKTESLLFFAFVQDEQSDQIFTAVEELNRTMDLHSKVHIAISSIEKSN</sequence>
<reference evidence="1 2" key="1">
    <citation type="submission" date="2017-06" db="EMBL/GenBank/DDBJ databases">
        <authorList>
            <consortium name="Pathogen Informatics"/>
        </authorList>
    </citation>
    <scope>NUCLEOTIDE SEQUENCE [LARGE SCALE GENOMIC DNA]</scope>
    <source>
        <strain evidence="1 2">NCTC12149</strain>
    </source>
</reference>
<dbReference type="SUPFAM" id="SSF54913">
    <property type="entry name" value="GlnB-like"/>
    <property type="match status" value="1"/>
</dbReference>
<evidence type="ECO:0000313" key="2">
    <source>
        <dbReference type="Proteomes" id="UP000215355"/>
    </source>
</evidence>